<evidence type="ECO:0000256" key="1">
    <source>
        <dbReference type="ARBA" id="ARBA00012156"/>
    </source>
</evidence>
<dbReference type="Proteomes" id="UP000887560">
    <property type="component" value="Unplaced"/>
</dbReference>
<dbReference type="InterPro" id="IPR043129">
    <property type="entry name" value="ATPase_NBD"/>
</dbReference>
<dbReference type="SUPFAM" id="SSF53067">
    <property type="entry name" value="Actin-like ATPase domain"/>
    <property type="match status" value="1"/>
</dbReference>
<keyword evidence="2" id="KW-0808">Transferase</keyword>
<dbReference type="InterPro" id="IPR016024">
    <property type="entry name" value="ARM-type_fold"/>
</dbReference>
<dbReference type="NCBIfam" id="TIGR00329">
    <property type="entry name" value="gcp_kae1"/>
    <property type="match status" value="1"/>
</dbReference>
<evidence type="ECO:0000259" key="8">
    <source>
        <dbReference type="Pfam" id="PF00814"/>
    </source>
</evidence>
<dbReference type="Gene3D" id="3.30.420.40">
    <property type="match status" value="2"/>
</dbReference>
<dbReference type="WBParaSite" id="scf7180000421426.g6909">
    <property type="protein sequence ID" value="scf7180000421426.g6909"/>
    <property type="gene ID" value="scf7180000421426.g6909"/>
</dbReference>
<protein>
    <recommendedName>
        <fullName evidence="1">N(6)-L-threonylcarbamoyladenine synthase</fullName>
        <ecNumber evidence="1">2.3.1.234</ecNumber>
    </recommendedName>
</protein>
<comment type="catalytic activity">
    <reaction evidence="6">
        <text>L-threonylcarbamoyladenylate + adenosine(37) in tRNA = N(6)-L-threonylcarbamoyladenosine(37) in tRNA + AMP + H(+)</text>
        <dbReference type="Rhea" id="RHEA:37059"/>
        <dbReference type="Rhea" id="RHEA-COMP:10162"/>
        <dbReference type="Rhea" id="RHEA-COMP:10163"/>
        <dbReference type="ChEBI" id="CHEBI:15378"/>
        <dbReference type="ChEBI" id="CHEBI:73682"/>
        <dbReference type="ChEBI" id="CHEBI:74411"/>
        <dbReference type="ChEBI" id="CHEBI:74418"/>
        <dbReference type="ChEBI" id="CHEBI:456215"/>
        <dbReference type="EC" id="2.3.1.234"/>
    </reaction>
</comment>
<keyword evidence="4" id="KW-0479">Metal-binding</keyword>
<dbReference type="GO" id="GO:0008033">
    <property type="term" value="P:tRNA processing"/>
    <property type="evidence" value="ECO:0007669"/>
    <property type="project" value="UniProtKB-KW"/>
</dbReference>
<evidence type="ECO:0000256" key="4">
    <source>
        <dbReference type="ARBA" id="ARBA00022723"/>
    </source>
</evidence>
<keyword evidence="3" id="KW-0819">tRNA processing</keyword>
<dbReference type="EC" id="2.3.1.234" evidence="1"/>
<evidence type="ECO:0000256" key="3">
    <source>
        <dbReference type="ARBA" id="ARBA00022694"/>
    </source>
</evidence>
<feature type="domain" description="Gcp-like" evidence="8">
    <location>
        <begin position="1123"/>
        <end position="1424"/>
    </location>
</feature>
<evidence type="ECO:0000256" key="5">
    <source>
        <dbReference type="ARBA" id="ARBA00023315"/>
    </source>
</evidence>
<feature type="compositionally biased region" description="Acidic residues" evidence="7">
    <location>
        <begin position="587"/>
        <end position="603"/>
    </location>
</feature>
<dbReference type="GO" id="GO:0061711">
    <property type="term" value="F:tRNA N(6)-L-threonylcarbamoyladenine synthase activity"/>
    <property type="evidence" value="ECO:0007669"/>
    <property type="project" value="UniProtKB-EC"/>
</dbReference>
<proteinExistence type="predicted"/>
<evidence type="ECO:0000313" key="9">
    <source>
        <dbReference type="Proteomes" id="UP000887560"/>
    </source>
</evidence>
<evidence type="ECO:0000313" key="10">
    <source>
        <dbReference type="WBParaSite" id="scf7180000421426.g6909"/>
    </source>
</evidence>
<dbReference type="PANTHER" id="PTHR11735:SF6">
    <property type="entry name" value="TRNA N6-ADENOSINE THREONYLCARBAMOYLTRANSFERASE, MITOCHONDRIAL"/>
    <property type="match status" value="1"/>
</dbReference>
<dbReference type="GO" id="GO:0005739">
    <property type="term" value="C:mitochondrion"/>
    <property type="evidence" value="ECO:0007669"/>
    <property type="project" value="TreeGrafter"/>
</dbReference>
<dbReference type="Gene3D" id="1.25.10.10">
    <property type="entry name" value="Leucine-rich Repeat Variant"/>
    <property type="match status" value="1"/>
</dbReference>
<keyword evidence="9" id="KW-1185">Reference proteome</keyword>
<dbReference type="Pfam" id="PF00814">
    <property type="entry name" value="TsaD"/>
    <property type="match status" value="1"/>
</dbReference>
<keyword evidence="5" id="KW-0012">Acyltransferase</keyword>
<accession>A0A915NYR4</accession>
<sequence length="1463" mass="166547">MEDISKLELAAHLIMAPPSQVSFQDRKDAESFFMRLREGALSVDSCRQILETTQNHFLMFELARSLVARMLKEWAKFNQEDIRNIAFLPNFVSTEMFHSAAMIIKRNSLVAHENTFADLLSILETFFNNENQKLDVLLKQLMQLSLRTLSNLLSTSPDLNSIIEQQILIISALRSNTFRPPESWHELFKDTSIITFFMQMHSRIRFNERLCENSMVCLTQLASLIGDALGPSGPIAVVMPLVGNLGERRLATVMGGIDEPVSSRKPILHDLYVQTFVSQMIDLFSDMVLDHEMVSLSLVIYKLFTCHPILIFERFPDELLHRFVDFVAKNILKLTQPTIFLAMKNDQTYSSALGNLFQVWRPLLRSAHIFKENISVLIESHNVAIIETFIKSVLSPPFGNREKPTSGEIYDENEDEEDDRIVFMDILCDIGFFCLYSIDYFVDFVTRAIVQRLVELTSLNLQTVDSKQLEIWQEDFHWILLIIGHFIRHNSYSLKGYQSGEFTKFDDFSPLFQNCIDNPPFNPANYPGRLDPVTLIATQILSWFSLEHQMLIKLDPNASLLSPTLCQTSLWQFSLLMIVLTPPSSPLEEDSSFTKESEEDNWGEDQSRISVKYLPSIPPKSALSAQIIQMSLEKMFTILTKMPGEKKLCSDVIKLLISLAEYRPLELAENENLYSLFSGIDFSNLPARRQFVKAIVLMGGMLELPILRQRIQETILEPLIQRFLSLCEARDSIVNSRLTDLFECFTGIADAGQADTARTLFKFLQPVYERCIPLIRTCSQSQPLIVSILAFLKSNTDVLFFYVESKEDIQSYHNLLIGVINAYKDTQLQRFASFENATDDEQQTQDLTTFIEILCLAITKTYLPLDLSEASAIDSAKVSLHGLEILLPMMSEDLLKIPLLCTSFFRLLIFISDIAPEAIVQVSEQMLNGFLGCVQSALDNTFGIERVRSALEIVNNFASHCLLQIQKGQPVSPLLAENILKFIPKIFELAMQFSCELEIFNEATSTLFTLIGLNQDSFKAYLNQLLSLPSNIENKSALEQAFTKLLTTSSDDEATPRNFTASKKRNFQIKFESFLIEDFILKRLVVEFLHFRFKFKQNLHILGIESSCDDAAVSIICQEERRILCDIRSSDFKTNSRMGGICPHSSARHHREAFPRLIRDALAECKMRAYDVDIVAVTNRPGLVNSLKVGIEHAICFARKYYRPLIPIHHMRAHALIARLLFSELNYPFISLLISGGHCILCIVYSPVDFKILLDTKSGSPGECLDKLARELGLQQLNGHFGVALEQIAKSYIKGNLDKPHYTLTLPKADISQDLDFDSIKGRYLRIIREKLKNNKNDEIVDLCAAIQHTIGEYICQHLNLILPLISSFPEFTNLLKKYLVLAGGVASNNYIFQQISEICNSHNFTVLVPPPHFCTDNGVMIAWAGLEIFNRKENDKIYWPNELPDFILASHKSPIGPRIELK</sequence>
<evidence type="ECO:0000256" key="6">
    <source>
        <dbReference type="ARBA" id="ARBA00048117"/>
    </source>
</evidence>
<reference evidence="10" key="1">
    <citation type="submission" date="2022-11" db="UniProtKB">
        <authorList>
            <consortium name="WormBaseParasite"/>
        </authorList>
    </citation>
    <scope>IDENTIFICATION</scope>
</reference>
<organism evidence="9 10">
    <name type="scientific">Meloidogyne floridensis</name>
    <dbReference type="NCBI Taxonomy" id="298350"/>
    <lineage>
        <taxon>Eukaryota</taxon>
        <taxon>Metazoa</taxon>
        <taxon>Ecdysozoa</taxon>
        <taxon>Nematoda</taxon>
        <taxon>Chromadorea</taxon>
        <taxon>Rhabditida</taxon>
        <taxon>Tylenchina</taxon>
        <taxon>Tylenchomorpha</taxon>
        <taxon>Tylenchoidea</taxon>
        <taxon>Meloidogynidae</taxon>
        <taxon>Meloidogyninae</taxon>
        <taxon>Meloidogyne</taxon>
    </lineage>
</organism>
<name>A0A915NYR4_9BILA</name>
<dbReference type="PANTHER" id="PTHR11735">
    <property type="entry name" value="TRNA N6-ADENOSINE THREONYLCARBAMOYLTRANSFERASE"/>
    <property type="match status" value="1"/>
</dbReference>
<evidence type="ECO:0000256" key="7">
    <source>
        <dbReference type="SAM" id="MobiDB-lite"/>
    </source>
</evidence>
<evidence type="ECO:0000256" key="2">
    <source>
        <dbReference type="ARBA" id="ARBA00022679"/>
    </source>
</evidence>
<dbReference type="InterPro" id="IPR017861">
    <property type="entry name" value="KAE1/TsaD"/>
</dbReference>
<dbReference type="SUPFAM" id="SSF48371">
    <property type="entry name" value="ARM repeat"/>
    <property type="match status" value="1"/>
</dbReference>
<dbReference type="PRINTS" id="PR00789">
    <property type="entry name" value="OSIALOPTASE"/>
</dbReference>
<dbReference type="GO" id="GO:0046872">
    <property type="term" value="F:metal ion binding"/>
    <property type="evidence" value="ECO:0007669"/>
    <property type="project" value="UniProtKB-KW"/>
</dbReference>
<dbReference type="InterPro" id="IPR000905">
    <property type="entry name" value="Gcp-like_dom"/>
</dbReference>
<feature type="region of interest" description="Disordered" evidence="7">
    <location>
        <begin position="584"/>
        <end position="603"/>
    </location>
</feature>
<dbReference type="InterPro" id="IPR011989">
    <property type="entry name" value="ARM-like"/>
</dbReference>